<keyword evidence="3" id="KW-1185">Reference proteome</keyword>
<proteinExistence type="predicted"/>
<reference evidence="2 3" key="1">
    <citation type="submission" date="2019-08" db="EMBL/GenBank/DDBJ databases">
        <title>Genome sequence of Gillisia hiemivivida IC154 (type strain).</title>
        <authorList>
            <person name="Bowman J.P."/>
        </authorList>
    </citation>
    <scope>NUCLEOTIDE SEQUENCE [LARGE SCALE GENOMIC DNA]</scope>
    <source>
        <strain evidence="2 3">IC154</strain>
    </source>
</reference>
<dbReference type="AlphaFoldDB" id="A0A5C6ZU76"/>
<dbReference type="Pfam" id="PF13376">
    <property type="entry name" value="OmdA"/>
    <property type="match status" value="1"/>
</dbReference>
<sequence length="198" mass="22769">MAKAENVEQYINANPKWEKQLQQLRKLLLSCNLTETIKWGSPVYSKDGKNLVGIAAFKNHFGLWFFQGALLQKNTKLLVNAQEGKTQAMRQLKLDETSKIDLDILKKYIEETILLHDQGKTVKLVAPKKVQIPTELKQALKNNSELHKAFTLLTPGKQKEYSLYIIEAKREVTKQNRMEKIKPMILEGIGLNDKYKNC</sequence>
<dbReference type="Proteomes" id="UP000321367">
    <property type="component" value="Unassembled WGS sequence"/>
</dbReference>
<dbReference type="InterPro" id="IPR016786">
    <property type="entry name" value="YdeI_bac"/>
</dbReference>
<organism evidence="2 3">
    <name type="scientific">Gillisia hiemivivida</name>
    <dbReference type="NCBI Taxonomy" id="291190"/>
    <lineage>
        <taxon>Bacteria</taxon>
        <taxon>Pseudomonadati</taxon>
        <taxon>Bacteroidota</taxon>
        <taxon>Flavobacteriia</taxon>
        <taxon>Flavobacteriales</taxon>
        <taxon>Flavobacteriaceae</taxon>
        <taxon>Gillisia</taxon>
    </lineage>
</organism>
<dbReference type="Gene3D" id="3.90.1150.200">
    <property type="match status" value="1"/>
</dbReference>
<accession>A0A5C6ZU76</accession>
<evidence type="ECO:0000313" key="3">
    <source>
        <dbReference type="Proteomes" id="UP000321367"/>
    </source>
</evidence>
<evidence type="ECO:0000313" key="2">
    <source>
        <dbReference type="EMBL" id="TXD93425.1"/>
    </source>
</evidence>
<dbReference type="EMBL" id="VORY01000011">
    <property type="protein sequence ID" value="TXD93425.1"/>
    <property type="molecule type" value="Genomic_DNA"/>
</dbReference>
<dbReference type="PIRSF" id="PIRSF021308">
    <property type="entry name" value="UCP021308"/>
    <property type="match status" value="1"/>
</dbReference>
<dbReference type="InterPro" id="IPR014922">
    <property type="entry name" value="YdhG-like"/>
</dbReference>
<dbReference type="RefSeq" id="WP_146932777.1">
    <property type="nucleotide sequence ID" value="NZ_CBCSHZ010000014.1"/>
</dbReference>
<dbReference type="SUPFAM" id="SSF159888">
    <property type="entry name" value="YdhG-like"/>
    <property type="match status" value="1"/>
</dbReference>
<comment type="caution">
    <text evidence="2">The sequence shown here is derived from an EMBL/GenBank/DDBJ whole genome shotgun (WGS) entry which is preliminary data.</text>
</comment>
<evidence type="ECO:0000259" key="1">
    <source>
        <dbReference type="Pfam" id="PF08818"/>
    </source>
</evidence>
<name>A0A5C6ZU76_9FLAO</name>
<feature type="domain" description="YdhG-like" evidence="1">
    <location>
        <begin position="17"/>
        <end position="113"/>
    </location>
</feature>
<protein>
    <recommendedName>
        <fullName evidence="1">YdhG-like domain-containing protein</fullName>
    </recommendedName>
</protein>
<gene>
    <name evidence="2" type="ORF">ES724_10480</name>
</gene>
<dbReference type="Pfam" id="PF08818">
    <property type="entry name" value="DUF1801"/>
    <property type="match status" value="1"/>
</dbReference>
<dbReference type="OrthoDB" id="214150at2"/>